<organism evidence="3 4">
    <name type="scientific">Schaalia naturae</name>
    <dbReference type="NCBI Taxonomy" id="635203"/>
    <lineage>
        <taxon>Bacteria</taxon>
        <taxon>Bacillati</taxon>
        <taxon>Actinomycetota</taxon>
        <taxon>Actinomycetes</taxon>
        <taxon>Actinomycetales</taxon>
        <taxon>Actinomycetaceae</taxon>
        <taxon>Schaalia</taxon>
    </lineage>
</organism>
<gene>
    <name evidence="3" type="ORF">ACFQWG_10190</name>
</gene>
<name>A0ABW2SQ36_9ACTO</name>
<proteinExistence type="predicted"/>
<evidence type="ECO:0000256" key="1">
    <source>
        <dbReference type="SAM" id="MobiDB-lite"/>
    </source>
</evidence>
<feature type="domain" description="HTH cro/C1-type" evidence="2">
    <location>
        <begin position="115"/>
        <end position="169"/>
    </location>
</feature>
<protein>
    <submittedName>
        <fullName evidence="3">Helix-turn-helix domain-containing protein</fullName>
    </submittedName>
</protein>
<dbReference type="Proteomes" id="UP001596527">
    <property type="component" value="Unassembled WGS sequence"/>
</dbReference>
<comment type="caution">
    <text evidence="3">The sequence shown here is derived from an EMBL/GenBank/DDBJ whole genome shotgun (WGS) entry which is preliminary data.</text>
</comment>
<feature type="compositionally biased region" description="Acidic residues" evidence="1">
    <location>
        <begin position="72"/>
        <end position="92"/>
    </location>
</feature>
<evidence type="ECO:0000313" key="3">
    <source>
        <dbReference type="EMBL" id="MFC7581563.1"/>
    </source>
</evidence>
<accession>A0ABW2SQ36</accession>
<dbReference type="Gene3D" id="1.10.260.40">
    <property type="entry name" value="lambda repressor-like DNA-binding domains"/>
    <property type="match status" value="1"/>
</dbReference>
<keyword evidence="4" id="KW-1185">Reference proteome</keyword>
<evidence type="ECO:0000313" key="4">
    <source>
        <dbReference type="Proteomes" id="UP001596527"/>
    </source>
</evidence>
<dbReference type="InterPro" id="IPR010982">
    <property type="entry name" value="Lambda_DNA-bd_dom_sf"/>
</dbReference>
<dbReference type="Pfam" id="PF13443">
    <property type="entry name" value="HTH_26"/>
    <property type="match status" value="1"/>
</dbReference>
<dbReference type="PROSITE" id="PS50943">
    <property type="entry name" value="HTH_CROC1"/>
    <property type="match status" value="1"/>
</dbReference>
<dbReference type="InterPro" id="IPR001387">
    <property type="entry name" value="Cro/C1-type_HTH"/>
</dbReference>
<dbReference type="CDD" id="cd00093">
    <property type="entry name" value="HTH_XRE"/>
    <property type="match status" value="1"/>
</dbReference>
<dbReference type="RefSeq" id="WP_380974984.1">
    <property type="nucleotide sequence ID" value="NZ_JBHTEF010000001.1"/>
</dbReference>
<dbReference type="SUPFAM" id="SSF47413">
    <property type="entry name" value="lambda repressor-like DNA-binding domains"/>
    <property type="match status" value="1"/>
</dbReference>
<feature type="region of interest" description="Disordered" evidence="1">
    <location>
        <begin position="68"/>
        <end position="102"/>
    </location>
</feature>
<reference evidence="4" key="1">
    <citation type="journal article" date="2019" name="Int. J. Syst. Evol. Microbiol.">
        <title>The Global Catalogue of Microorganisms (GCM) 10K type strain sequencing project: providing services to taxonomists for standard genome sequencing and annotation.</title>
        <authorList>
            <consortium name="The Broad Institute Genomics Platform"/>
            <consortium name="The Broad Institute Genome Sequencing Center for Infectious Disease"/>
            <person name="Wu L."/>
            <person name="Ma J."/>
        </authorList>
    </citation>
    <scope>NUCLEOTIDE SEQUENCE [LARGE SCALE GENOMIC DNA]</scope>
    <source>
        <strain evidence="4">CCUG 56698</strain>
    </source>
</reference>
<dbReference type="EMBL" id="JBHTEF010000001">
    <property type="protein sequence ID" value="MFC7581563.1"/>
    <property type="molecule type" value="Genomic_DNA"/>
</dbReference>
<evidence type="ECO:0000259" key="2">
    <source>
        <dbReference type="PROSITE" id="PS50943"/>
    </source>
</evidence>
<sequence>MNQTTVTSPTVDIFHPARHPIAELAPAWPSQRRPFHEGADGIARACDGDRETLLRMDRATGLRYFLQYAPGPEDDDVPEDDGTTDTPGEDPEPVGTTDPLAAGATRWAELVGARLRHEMTVRHMTVAVLARRTGIPAPTLRRRLSRPGALTIPELAALAGALRVTVTTLCTTPTEEEDR</sequence>
<dbReference type="SMART" id="SM00530">
    <property type="entry name" value="HTH_XRE"/>
    <property type="match status" value="1"/>
</dbReference>